<accession>A0A5C3L1Q3</accession>
<organism evidence="2 3">
    <name type="scientific">Coprinopsis marcescibilis</name>
    <name type="common">Agaric fungus</name>
    <name type="synonym">Psathyrella marcescibilis</name>
    <dbReference type="NCBI Taxonomy" id="230819"/>
    <lineage>
        <taxon>Eukaryota</taxon>
        <taxon>Fungi</taxon>
        <taxon>Dikarya</taxon>
        <taxon>Basidiomycota</taxon>
        <taxon>Agaricomycotina</taxon>
        <taxon>Agaricomycetes</taxon>
        <taxon>Agaricomycetidae</taxon>
        <taxon>Agaricales</taxon>
        <taxon>Agaricineae</taxon>
        <taxon>Psathyrellaceae</taxon>
        <taxon>Coprinopsis</taxon>
    </lineage>
</organism>
<proteinExistence type="predicted"/>
<feature type="region of interest" description="Disordered" evidence="1">
    <location>
        <begin position="68"/>
        <end position="87"/>
    </location>
</feature>
<protein>
    <submittedName>
        <fullName evidence="2">Uncharacterized protein</fullName>
    </submittedName>
</protein>
<evidence type="ECO:0000256" key="1">
    <source>
        <dbReference type="SAM" id="MobiDB-lite"/>
    </source>
</evidence>
<dbReference type="Proteomes" id="UP000307440">
    <property type="component" value="Unassembled WGS sequence"/>
</dbReference>
<feature type="region of interest" description="Disordered" evidence="1">
    <location>
        <begin position="182"/>
        <end position="205"/>
    </location>
</feature>
<name>A0A5C3L1Q3_COPMA</name>
<dbReference type="EMBL" id="ML210170">
    <property type="protein sequence ID" value="TFK26899.1"/>
    <property type="molecule type" value="Genomic_DNA"/>
</dbReference>
<evidence type="ECO:0000313" key="3">
    <source>
        <dbReference type="Proteomes" id="UP000307440"/>
    </source>
</evidence>
<reference evidence="2 3" key="1">
    <citation type="journal article" date="2019" name="Nat. Ecol. Evol.">
        <title>Megaphylogeny resolves global patterns of mushroom evolution.</title>
        <authorList>
            <person name="Varga T."/>
            <person name="Krizsan K."/>
            <person name="Foldi C."/>
            <person name="Dima B."/>
            <person name="Sanchez-Garcia M."/>
            <person name="Sanchez-Ramirez S."/>
            <person name="Szollosi G.J."/>
            <person name="Szarkandi J.G."/>
            <person name="Papp V."/>
            <person name="Albert L."/>
            <person name="Andreopoulos W."/>
            <person name="Angelini C."/>
            <person name="Antonin V."/>
            <person name="Barry K.W."/>
            <person name="Bougher N.L."/>
            <person name="Buchanan P."/>
            <person name="Buyck B."/>
            <person name="Bense V."/>
            <person name="Catcheside P."/>
            <person name="Chovatia M."/>
            <person name="Cooper J."/>
            <person name="Damon W."/>
            <person name="Desjardin D."/>
            <person name="Finy P."/>
            <person name="Geml J."/>
            <person name="Haridas S."/>
            <person name="Hughes K."/>
            <person name="Justo A."/>
            <person name="Karasinski D."/>
            <person name="Kautmanova I."/>
            <person name="Kiss B."/>
            <person name="Kocsube S."/>
            <person name="Kotiranta H."/>
            <person name="LaButti K.M."/>
            <person name="Lechner B.E."/>
            <person name="Liimatainen K."/>
            <person name="Lipzen A."/>
            <person name="Lukacs Z."/>
            <person name="Mihaltcheva S."/>
            <person name="Morgado L.N."/>
            <person name="Niskanen T."/>
            <person name="Noordeloos M.E."/>
            <person name="Ohm R.A."/>
            <person name="Ortiz-Santana B."/>
            <person name="Ovrebo C."/>
            <person name="Racz N."/>
            <person name="Riley R."/>
            <person name="Savchenko A."/>
            <person name="Shiryaev A."/>
            <person name="Soop K."/>
            <person name="Spirin V."/>
            <person name="Szebenyi C."/>
            <person name="Tomsovsky M."/>
            <person name="Tulloss R.E."/>
            <person name="Uehling J."/>
            <person name="Grigoriev I.V."/>
            <person name="Vagvolgyi C."/>
            <person name="Papp T."/>
            <person name="Martin F.M."/>
            <person name="Miettinen O."/>
            <person name="Hibbett D.S."/>
            <person name="Nagy L.G."/>
        </authorList>
    </citation>
    <scope>NUCLEOTIDE SEQUENCE [LARGE SCALE GENOMIC DNA]</scope>
    <source>
        <strain evidence="2 3">CBS 121175</strain>
    </source>
</reference>
<sequence length="205" mass="22735">MDIHAARPAGIVNIGLVSVPCICNSPRCKDRVTIIHAYMDACPSCAQVSASMVAGYVPTGTNTRLRLRSPRAGTRNDPYPPLQVTKPTPIHSRTARRLQKCPVLTLSSMYIPISVFPRCRCTVAARQLHLRAVSFLIITNCKMTSWLRKEKTTHRAPCTAPASDPRGNKNIRLFITHIAEHLPQSNENPSQNKDATSQVRTKDKE</sequence>
<feature type="compositionally biased region" description="Polar residues" evidence="1">
    <location>
        <begin position="183"/>
        <end position="199"/>
    </location>
</feature>
<evidence type="ECO:0000313" key="2">
    <source>
        <dbReference type="EMBL" id="TFK26899.1"/>
    </source>
</evidence>
<keyword evidence="3" id="KW-1185">Reference proteome</keyword>
<gene>
    <name evidence="2" type="ORF">FA15DRAFT_251692</name>
</gene>
<dbReference type="AlphaFoldDB" id="A0A5C3L1Q3"/>